<feature type="compositionally biased region" description="Acidic residues" evidence="4">
    <location>
        <begin position="95"/>
        <end position="117"/>
    </location>
</feature>
<dbReference type="Gene3D" id="1.25.70.10">
    <property type="entry name" value="Transcription termination factor 3, mitochondrial"/>
    <property type="match status" value="1"/>
</dbReference>
<name>A0A9R0I4P6_SPIOL</name>
<dbReference type="SMART" id="SM00733">
    <property type="entry name" value="Mterf"/>
    <property type="match status" value="7"/>
</dbReference>
<sequence length="493" mass="55821">MSIFSLLTLPSISPSLHFLSPPSTVEPSFTSSCHQFYRLFPPPSAHSNPKLLKPSHRSRFGEALSVYDSDDEDELAKAAATEVVEGSNSSSSLANDDEGDDDDDDVPWFNDDEDEFAEPANLNRGEQRSKLLAATKLRPGTQKKASSVGAKADGKGKWEGRKGPKKKYSQLAEEFRLDTRWIPLLDYLSTFGMKESHFVHMYRRHTNAFHINVFSARERLDYLMNVGVKHNDIKKILLRQPQLLGYTVDSNMKSHVAFLADLGIPESKIGQVISAAPSIFSYSVKNSLKPTVRYLIEEVGIKKSDLGKVVTLSPQILVQRVDISWNDRYDFLSDELGAPKESIVKMVTKHPQLLHYSIEDGLLPRINFLRSIGMQDSEILKVLTSITQVLSLSLERNLKPKYKYLVNELQNEVRSLTKYPTYLSLSLEQRIRPRHRFLVYLKKAPAGPFPLSSLVPTDESFCQQWAGTSVDKYIAFRQSMLLKEFAKKYEKQG</sequence>
<dbReference type="GO" id="GO:0009507">
    <property type="term" value="C:chloroplast"/>
    <property type="evidence" value="ECO:0000318"/>
    <property type="project" value="GO_Central"/>
</dbReference>
<feature type="region of interest" description="Disordered" evidence="4">
    <location>
        <begin position="81"/>
        <end position="163"/>
    </location>
</feature>
<evidence type="ECO:0000313" key="6">
    <source>
        <dbReference type="RefSeq" id="XP_021842626.2"/>
    </source>
</evidence>
<evidence type="ECO:0000256" key="4">
    <source>
        <dbReference type="SAM" id="MobiDB-lite"/>
    </source>
</evidence>
<dbReference type="Pfam" id="PF02536">
    <property type="entry name" value="mTERF"/>
    <property type="match status" value="1"/>
</dbReference>
<dbReference type="AlphaFoldDB" id="A0A9R0I4P6"/>
<evidence type="ECO:0000313" key="5">
    <source>
        <dbReference type="Proteomes" id="UP000813463"/>
    </source>
</evidence>
<keyword evidence="3" id="KW-0809">Transit peptide</keyword>
<dbReference type="PANTHER" id="PTHR13068:SF151">
    <property type="entry name" value="TRANSCRIPTION TERMINATION FACTOR MTERF9, CHLOROPLASTIC"/>
    <property type="match status" value="1"/>
</dbReference>
<dbReference type="PANTHER" id="PTHR13068">
    <property type="entry name" value="CGI-12 PROTEIN-RELATED"/>
    <property type="match status" value="1"/>
</dbReference>
<dbReference type="Proteomes" id="UP000813463">
    <property type="component" value="Chromosome 4"/>
</dbReference>
<organism evidence="5 6">
    <name type="scientific">Spinacia oleracea</name>
    <name type="common">Spinach</name>
    <dbReference type="NCBI Taxonomy" id="3562"/>
    <lineage>
        <taxon>Eukaryota</taxon>
        <taxon>Viridiplantae</taxon>
        <taxon>Streptophyta</taxon>
        <taxon>Embryophyta</taxon>
        <taxon>Tracheophyta</taxon>
        <taxon>Spermatophyta</taxon>
        <taxon>Magnoliopsida</taxon>
        <taxon>eudicotyledons</taxon>
        <taxon>Gunneridae</taxon>
        <taxon>Pentapetalae</taxon>
        <taxon>Caryophyllales</taxon>
        <taxon>Chenopodiaceae</taxon>
        <taxon>Chenopodioideae</taxon>
        <taxon>Anserineae</taxon>
        <taxon>Spinacia</taxon>
    </lineage>
</organism>
<dbReference type="InterPro" id="IPR038538">
    <property type="entry name" value="MTERF_sf"/>
</dbReference>
<keyword evidence="2" id="KW-0806">Transcription termination</keyword>
<protein>
    <submittedName>
        <fullName evidence="6">Transcription termination factor MTERF9, chloroplastic</fullName>
    </submittedName>
</protein>
<dbReference type="KEGG" id="soe:110782710"/>
<evidence type="ECO:0000256" key="1">
    <source>
        <dbReference type="ARBA" id="ARBA00007692"/>
    </source>
</evidence>
<evidence type="ECO:0000256" key="3">
    <source>
        <dbReference type="ARBA" id="ARBA00022946"/>
    </source>
</evidence>
<reference evidence="6" key="2">
    <citation type="submission" date="2025-08" db="UniProtKB">
        <authorList>
            <consortium name="RefSeq"/>
        </authorList>
    </citation>
    <scope>IDENTIFICATION</scope>
    <source>
        <tissue evidence="6">Leaf</tissue>
    </source>
</reference>
<dbReference type="GeneID" id="110782710"/>
<dbReference type="InterPro" id="IPR003690">
    <property type="entry name" value="MTERF"/>
</dbReference>
<reference evidence="5" key="1">
    <citation type="journal article" date="2021" name="Nat. Commun.">
        <title>Genomic analyses provide insights into spinach domestication and the genetic basis of agronomic traits.</title>
        <authorList>
            <person name="Cai X."/>
            <person name="Sun X."/>
            <person name="Xu C."/>
            <person name="Sun H."/>
            <person name="Wang X."/>
            <person name="Ge C."/>
            <person name="Zhang Z."/>
            <person name="Wang Q."/>
            <person name="Fei Z."/>
            <person name="Jiao C."/>
            <person name="Wang Q."/>
        </authorList>
    </citation>
    <scope>NUCLEOTIDE SEQUENCE [LARGE SCALE GENOMIC DNA]</scope>
    <source>
        <strain evidence="5">cv. Varoflay</strain>
    </source>
</reference>
<keyword evidence="2" id="KW-0804">Transcription</keyword>
<keyword evidence="5" id="KW-1185">Reference proteome</keyword>
<gene>
    <name evidence="6" type="primary">LOC110782710</name>
</gene>
<dbReference type="GO" id="GO:0003676">
    <property type="term" value="F:nucleic acid binding"/>
    <property type="evidence" value="ECO:0007669"/>
    <property type="project" value="InterPro"/>
</dbReference>
<keyword evidence="2" id="KW-0805">Transcription regulation</keyword>
<dbReference type="GO" id="GO:0032502">
    <property type="term" value="P:developmental process"/>
    <property type="evidence" value="ECO:0000318"/>
    <property type="project" value="GO_Central"/>
</dbReference>
<evidence type="ECO:0000256" key="2">
    <source>
        <dbReference type="ARBA" id="ARBA00022472"/>
    </source>
</evidence>
<accession>A0A9R0I4P6</accession>
<dbReference type="GO" id="GO:0006353">
    <property type="term" value="P:DNA-templated transcription termination"/>
    <property type="evidence" value="ECO:0007669"/>
    <property type="project" value="UniProtKB-KW"/>
</dbReference>
<proteinExistence type="inferred from homology"/>
<feature type="compositionally biased region" description="Basic and acidic residues" evidence="4">
    <location>
        <begin position="152"/>
        <end position="162"/>
    </location>
</feature>
<comment type="similarity">
    <text evidence="1">Belongs to the mTERF family.</text>
</comment>
<dbReference type="RefSeq" id="XP_021842626.2">
    <property type="nucleotide sequence ID" value="XM_021986934.2"/>
</dbReference>